<evidence type="ECO:0000313" key="2">
    <source>
        <dbReference type="EMBL" id="GEZ82890.1"/>
    </source>
</evidence>
<gene>
    <name evidence="2" type="ORF">Tci_554863</name>
</gene>
<reference evidence="2" key="1">
    <citation type="journal article" date="2019" name="Sci. Rep.">
        <title>Draft genome of Tanacetum cinerariifolium, the natural source of mosquito coil.</title>
        <authorList>
            <person name="Yamashiro T."/>
            <person name="Shiraishi A."/>
            <person name="Satake H."/>
            <person name="Nakayama K."/>
        </authorList>
    </citation>
    <scope>NUCLEOTIDE SEQUENCE</scope>
</reference>
<evidence type="ECO:0000256" key="1">
    <source>
        <dbReference type="SAM" id="MobiDB-lite"/>
    </source>
</evidence>
<dbReference type="InterPro" id="IPR043502">
    <property type="entry name" value="DNA/RNA_pol_sf"/>
</dbReference>
<dbReference type="EMBL" id="BKCJ010329190">
    <property type="protein sequence ID" value="GEZ82890.1"/>
    <property type="molecule type" value="Genomic_DNA"/>
</dbReference>
<protein>
    <submittedName>
        <fullName evidence="2">Reverse transcriptase domain-containing protein</fullName>
    </submittedName>
</protein>
<dbReference type="AlphaFoldDB" id="A0A699IQF4"/>
<dbReference type="Gene3D" id="3.30.70.270">
    <property type="match status" value="1"/>
</dbReference>
<dbReference type="PANTHER" id="PTHR24559">
    <property type="entry name" value="TRANSPOSON TY3-I GAG-POL POLYPROTEIN"/>
    <property type="match status" value="1"/>
</dbReference>
<dbReference type="InterPro" id="IPR053134">
    <property type="entry name" value="RNA-dir_DNA_polymerase"/>
</dbReference>
<accession>A0A699IQF4</accession>
<name>A0A699IQF4_TANCI</name>
<feature type="compositionally biased region" description="Basic and acidic residues" evidence="1">
    <location>
        <begin position="216"/>
        <end position="227"/>
    </location>
</feature>
<feature type="non-terminal residue" evidence="2">
    <location>
        <position position="1"/>
    </location>
</feature>
<keyword evidence="2" id="KW-0808">Transferase</keyword>
<dbReference type="InterPro" id="IPR043128">
    <property type="entry name" value="Rev_trsase/Diguanyl_cyclase"/>
</dbReference>
<feature type="compositionally biased region" description="Low complexity" evidence="1">
    <location>
        <begin position="84"/>
        <end position="103"/>
    </location>
</feature>
<proteinExistence type="predicted"/>
<sequence length="336" mass="38521">RIDETFSEAWDRFKDLLRKCPHHGFLKLHQIDTFYNALTPSNQDSLNAAAGGNLLNHTPRDALTIIKNKLKVRTSRNKPVVSKNNQNQRYNQNRGNNFNQGNQNYQASLNQTQVRPSNDFSNYIKTNDANMRAMQNQISTMKTELKNEIQTTTMNQNNELKNMMSSFIQKHNPSGSGSLPSNTIANPRGDLKVITTRSGVSYNGPMIPPSSSPLSKEVKRKPEATKDKGGVTVVTNEYNELIPTRLVTRWRVCIDYRKINDATRKDHFLLPFMDQILERLARNEYYCFLDGFLDTFRFLLTRKTKKRPYSLALMRRLSIDVCLSAYVMLRACSKGA</sequence>
<comment type="caution">
    <text evidence="2">The sequence shown here is derived from an EMBL/GenBank/DDBJ whole genome shotgun (WGS) entry which is preliminary data.</text>
</comment>
<dbReference type="SUPFAM" id="SSF56672">
    <property type="entry name" value="DNA/RNA polymerases"/>
    <property type="match status" value="1"/>
</dbReference>
<feature type="region of interest" description="Disordered" evidence="1">
    <location>
        <begin position="74"/>
        <end position="103"/>
    </location>
</feature>
<dbReference type="PANTHER" id="PTHR24559:SF429">
    <property type="entry name" value="RNA-DIRECTED DNA POLYMERASE HOMOLOG"/>
    <property type="match status" value="1"/>
</dbReference>
<keyword evidence="2" id="KW-0695">RNA-directed DNA polymerase</keyword>
<keyword evidence="2" id="KW-0548">Nucleotidyltransferase</keyword>
<organism evidence="2">
    <name type="scientific">Tanacetum cinerariifolium</name>
    <name type="common">Dalmatian daisy</name>
    <name type="synonym">Chrysanthemum cinerariifolium</name>
    <dbReference type="NCBI Taxonomy" id="118510"/>
    <lineage>
        <taxon>Eukaryota</taxon>
        <taxon>Viridiplantae</taxon>
        <taxon>Streptophyta</taxon>
        <taxon>Embryophyta</taxon>
        <taxon>Tracheophyta</taxon>
        <taxon>Spermatophyta</taxon>
        <taxon>Magnoliopsida</taxon>
        <taxon>eudicotyledons</taxon>
        <taxon>Gunneridae</taxon>
        <taxon>Pentapetalae</taxon>
        <taxon>asterids</taxon>
        <taxon>campanulids</taxon>
        <taxon>Asterales</taxon>
        <taxon>Asteraceae</taxon>
        <taxon>Asteroideae</taxon>
        <taxon>Anthemideae</taxon>
        <taxon>Anthemidinae</taxon>
        <taxon>Tanacetum</taxon>
    </lineage>
</organism>
<feature type="region of interest" description="Disordered" evidence="1">
    <location>
        <begin position="199"/>
        <end position="227"/>
    </location>
</feature>
<dbReference type="GO" id="GO:0003964">
    <property type="term" value="F:RNA-directed DNA polymerase activity"/>
    <property type="evidence" value="ECO:0007669"/>
    <property type="project" value="UniProtKB-KW"/>
</dbReference>